<keyword evidence="3 6" id="KW-0853">WD repeat</keyword>
<feature type="repeat" description="WD" evidence="6">
    <location>
        <begin position="417"/>
        <end position="458"/>
    </location>
</feature>
<keyword evidence="4" id="KW-0677">Repeat</keyword>
<dbReference type="Pfam" id="PF04494">
    <property type="entry name" value="TFIID_NTD2"/>
    <property type="match status" value="1"/>
</dbReference>
<sequence length="667" mass="73670">MADGAATAAASTGTLVNGFTDPSQYATAMQPVYLTTAPVNDAPATSEASNGISAEDLNKVFAILRKGNLKLTEEQIYKELGLQSAASGSTPNGVVDGGSAEGSAPFDYNDMFAQLNNVINMMPTLFETQRNELSTVIFPILFHLYVKIIKAGNLSMAKLLLRQNINLIPSFHFMHLDLLKTITTTGQLVNCDTLQPYLDHKFCVRFSKALNKQFETLLAHNPIIQAIVKDHIKIDVVDPPPNDIRSLDFYAGGIGQAASNKKEKIFFGVNREDVVIVGDKKKKKDAKDLKKKDVMAPPPDRVLFPALPEAVIEDRKNAYRECGRKGKVTWDNPPSIALFTILNSNGNVACASFNENPSVVAFGLSDGRAQIRALDKDGKLKKVKSYQHLKQYTDADINDLDVEPYTDPKETEGVVTFHSHESDVTSVAFTPDRRSFLSSSTDRTVRLFHLDTQKEIAFYRHFNAVNRMVVCSRGLYFASSAGLRFHIWSQERGHPLRTYSDALGAQMALDWHPNGNYVLGGSEDRFVRLWDIAMPHCARTFVGHKTGIRGCKVSPDGRHAVSVSEDGAVCVWDIGQQKLAATATVEPVVHKVPIEFQRDGGFFAIGAPHHGISFFCMDSLLSGDTTEAPDHVHRFDSFSYQTKRTPLFDIQFGKRNSVYALGALQHP</sequence>
<dbReference type="Proteomes" id="UP000492821">
    <property type="component" value="Unassembled WGS sequence"/>
</dbReference>
<evidence type="ECO:0000256" key="1">
    <source>
        <dbReference type="ARBA" id="ARBA00004123"/>
    </source>
</evidence>
<comment type="subcellular location">
    <subcellularLocation>
        <location evidence="1">Nucleus</location>
    </subcellularLocation>
</comment>
<evidence type="ECO:0000256" key="2">
    <source>
        <dbReference type="ARBA" id="ARBA00009435"/>
    </source>
</evidence>
<evidence type="ECO:0000256" key="6">
    <source>
        <dbReference type="PROSITE-ProRule" id="PRU00221"/>
    </source>
</evidence>
<reference evidence="8" key="1">
    <citation type="journal article" date="2013" name="Genetics">
        <title>The draft genome and transcriptome of Panagrellus redivivus are shaped by the harsh demands of a free-living lifestyle.</title>
        <authorList>
            <person name="Srinivasan J."/>
            <person name="Dillman A.R."/>
            <person name="Macchietto M.G."/>
            <person name="Heikkinen L."/>
            <person name="Lakso M."/>
            <person name="Fracchia K.M."/>
            <person name="Antoshechkin I."/>
            <person name="Mortazavi A."/>
            <person name="Wong G."/>
            <person name="Sternberg P.W."/>
        </authorList>
    </citation>
    <scope>NUCLEOTIDE SEQUENCE [LARGE SCALE GENOMIC DNA]</scope>
    <source>
        <strain evidence="8">MT8872</strain>
    </source>
</reference>
<evidence type="ECO:0000259" key="7">
    <source>
        <dbReference type="Pfam" id="PF04494"/>
    </source>
</evidence>
<evidence type="ECO:0000256" key="5">
    <source>
        <dbReference type="ARBA" id="ARBA00023242"/>
    </source>
</evidence>
<dbReference type="PROSITE" id="PS50294">
    <property type="entry name" value="WD_REPEATS_REGION"/>
    <property type="match status" value="3"/>
</dbReference>
<dbReference type="InterPro" id="IPR019775">
    <property type="entry name" value="WD40_repeat_CS"/>
</dbReference>
<dbReference type="InterPro" id="IPR037264">
    <property type="entry name" value="TFIID_NTD2_sf"/>
</dbReference>
<keyword evidence="8" id="KW-1185">Reference proteome</keyword>
<dbReference type="InterPro" id="IPR001680">
    <property type="entry name" value="WD40_rpt"/>
</dbReference>
<dbReference type="GO" id="GO:0016251">
    <property type="term" value="F:RNA polymerase II general transcription initiation factor activity"/>
    <property type="evidence" value="ECO:0007669"/>
    <property type="project" value="TreeGrafter"/>
</dbReference>
<dbReference type="Gene3D" id="2.130.10.10">
    <property type="entry name" value="YVTN repeat-like/Quinoprotein amine dehydrogenase"/>
    <property type="match status" value="2"/>
</dbReference>
<keyword evidence="5" id="KW-0539">Nucleus</keyword>
<name>A0A7E4VG57_PANRE</name>
<evidence type="ECO:0000256" key="3">
    <source>
        <dbReference type="ARBA" id="ARBA00022574"/>
    </source>
</evidence>
<dbReference type="PROSITE" id="PS00678">
    <property type="entry name" value="WD_REPEATS_1"/>
    <property type="match status" value="2"/>
</dbReference>
<reference evidence="9" key="2">
    <citation type="submission" date="2020-10" db="UniProtKB">
        <authorList>
            <consortium name="WormBaseParasite"/>
        </authorList>
    </citation>
    <scope>IDENTIFICATION</scope>
</reference>
<dbReference type="InterPro" id="IPR015943">
    <property type="entry name" value="WD40/YVTN_repeat-like_dom_sf"/>
</dbReference>
<feature type="domain" description="TFIID subunit TAF5 NTD2" evidence="7">
    <location>
        <begin position="105"/>
        <end position="221"/>
    </location>
</feature>
<accession>A0A7E4VG57</accession>
<comment type="similarity">
    <text evidence="2">Belongs to the WD repeat TAF5 family.</text>
</comment>
<proteinExistence type="inferred from homology"/>
<dbReference type="AlphaFoldDB" id="A0A7E4VG57"/>
<evidence type="ECO:0000313" key="8">
    <source>
        <dbReference type="Proteomes" id="UP000492821"/>
    </source>
</evidence>
<evidence type="ECO:0000313" key="9">
    <source>
        <dbReference type="WBParaSite" id="Pan_g20722.t1"/>
    </source>
</evidence>
<dbReference type="SMART" id="SM00320">
    <property type="entry name" value="WD40"/>
    <property type="match status" value="5"/>
</dbReference>
<dbReference type="Pfam" id="PF00400">
    <property type="entry name" value="WD40"/>
    <property type="match status" value="3"/>
</dbReference>
<feature type="repeat" description="WD" evidence="6">
    <location>
        <begin position="508"/>
        <end position="540"/>
    </location>
</feature>
<dbReference type="PROSITE" id="PS50082">
    <property type="entry name" value="WD_REPEATS_2"/>
    <property type="match status" value="3"/>
</dbReference>
<evidence type="ECO:0000256" key="4">
    <source>
        <dbReference type="ARBA" id="ARBA00022737"/>
    </source>
</evidence>
<dbReference type="SUPFAM" id="SSF160897">
    <property type="entry name" value="Taf5 N-terminal domain-like"/>
    <property type="match status" value="1"/>
</dbReference>
<dbReference type="WBParaSite" id="Pan_g20722.t1">
    <property type="protein sequence ID" value="Pan_g20722.t1"/>
    <property type="gene ID" value="Pan_g20722"/>
</dbReference>
<dbReference type="GO" id="GO:0006367">
    <property type="term" value="P:transcription initiation at RNA polymerase II promoter"/>
    <property type="evidence" value="ECO:0007669"/>
    <property type="project" value="TreeGrafter"/>
</dbReference>
<dbReference type="PANTHER" id="PTHR19879">
    <property type="entry name" value="TRANSCRIPTION INITIATION FACTOR TFIID"/>
    <property type="match status" value="1"/>
</dbReference>
<organism evidence="8 9">
    <name type="scientific">Panagrellus redivivus</name>
    <name type="common">Microworm</name>
    <dbReference type="NCBI Taxonomy" id="6233"/>
    <lineage>
        <taxon>Eukaryota</taxon>
        <taxon>Metazoa</taxon>
        <taxon>Ecdysozoa</taxon>
        <taxon>Nematoda</taxon>
        <taxon>Chromadorea</taxon>
        <taxon>Rhabditida</taxon>
        <taxon>Tylenchina</taxon>
        <taxon>Panagrolaimomorpha</taxon>
        <taxon>Panagrolaimoidea</taxon>
        <taxon>Panagrolaimidae</taxon>
        <taxon>Panagrellus</taxon>
    </lineage>
</organism>
<dbReference type="SUPFAM" id="SSF50978">
    <property type="entry name" value="WD40 repeat-like"/>
    <property type="match status" value="1"/>
</dbReference>
<dbReference type="Gene3D" id="1.25.40.500">
    <property type="entry name" value="TFIID subunit TAF5, NTD2 domain"/>
    <property type="match status" value="1"/>
</dbReference>
<dbReference type="GO" id="GO:0005669">
    <property type="term" value="C:transcription factor TFIID complex"/>
    <property type="evidence" value="ECO:0007669"/>
    <property type="project" value="TreeGrafter"/>
</dbReference>
<protein>
    <submittedName>
        <fullName evidence="9">TFIID_NTD2 domain-containing protein</fullName>
    </submittedName>
</protein>
<feature type="repeat" description="WD" evidence="6">
    <location>
        <begin position="541"/>
        <end position="582"/>
    </location>
</feature>
<dbReference type="InterPro" id="IPR007582">
    <property type="entry name" value="TFIID_NTD2"/>
</dbReference>
<dbReference type="InterPro" id="IPR036322">
    <property type="entry name" value="WD40_repeat_dom_sf"/>
</dbReference>
<dbReference type="PANTHER" id="PTHR19879:SF1">
    <property type="entry name" value="CANNONBALL-RELATED"/>
    <property type="match status" value="1"/>
</dbReference>